<dbReference type="CDD" id="cd22789">
    <property type="entry name" value="BORCS5-like"/>
    <property type="match status" value="1"/>
</dbReference>
<dbReference type="GO" id="GO:0098574">
    <property type="term" value="C:cytoplasmic side of lysosomal membrane"/>
    <property type="evidence" value="ECO:0007669"/>
    <property type="project" value="TreeGrafter"/>
</dbReference>
<dbReference type="GO" id="GO:0032418">
    <property type="term" value="P:lysosome localization"/>
    <property type="evidence" value="ECO:0007669"/>
    <property type="project" value="InterPro"/>
</dbReference>
<dbReference type="Proteomes" id="UP000835052">
    <property type="component" value="Unassembled WGS sequence"/>
</dbReference>
<comment type="caution">
    <text evidence="8">The sequence shown here is derived from an EMBL/GenBank/DDBJ whole genome shotgun (WGS) entry which is preliminary data.</text>
</comment>
<dbReference type="PANTHER" id="PTHR31634">
    <property type="entry name" value="BLOC-1-RELATED COMPLEX SUBUNIT 5"/>
    <property type="match status" value="1"/>
</dbReference>
<keyword evidence="6" id="KW-0449">Lipoprotein</keyword>
<evidence type="ECO:0000256" key="1">
    <source>
        <dbReference type="ARBA" id="ARBA00004122"/>
    </source>
</evidence>
<comment type="similarity">
    <text evidence="2">Belongs to the BORCS5 family.</text>
</comment>
<dbReference type="GO" id="GO:0099078">
    <property type="term" value="C:BORC complex"/>
    <property type="evidence" value="ECO:0007669"/>
    <property type="project" value="TreeGrafter"/>
</dbReference>
<dbReference type="AlphaFoldDB" id="A0A8S1HK96"/>
<name>A0A8S1HK96_9PELO</name>
<evidence type="ECO:0000256" key="6">
    <source>
        <dbReference type="ARBA" id="ARBA00023288"/>
    </source>
</evidence>
<dbReference type="GO" id="GO:0072384">
    <property type="term" value="P:organelle transport along microtubule"/>
    <property type="evidence" value="ECO:0007669"/>
    <property type="project" value="TreeGrafter"/>
</dbReference>
<sequence length="228" mass="25773">MGNEQSSSNNQSNSPSFSFLARTNTKRSKGIVVVKDGNVAQETVEDDETFKRFSEIPRFLPIIPNIINRKTQPPLPVQTYTKMNPTPFFKFSQRFQEHLNICAKSVSAEESKIAPAIKHVDSKIAKVLDVMTKRKTSHDKLQKALFSFKSIQDDVLRIQLLLEDIVPIAETLNELLVPEQRLPPLKLGRVLVRTPAPSSASSQQSTPRRHLRPIDPIEEIHVTDLVDQ</sequence>
<evidence type="ECO:0000256" key="7">
    <source>
        <dbReference type="SAM" id="MobiDB-lite"/>
    </source>
</evidence>
<dbReference type="Pfam" id="PF10158">
    <property type="entry name" value="LOH1CR12"/>
    <property type="match status" value="1"/>
</dbReference>
<protein>
    <recommendedName>
        <fullName evidence="3">BLOC-1-related complex subunit 5</fullName>
    </recommendedName>
</protein>
<keyword evidence="9" id="KW-1185">Reference proteome</keyword>
<comment type="subcellular location">
    <subcellularLocation>
        <location evidence="1">Lysosome membrane</location>
        <topology evidence="1">Lipid-anchor</topology>
        <orientation evidence="1">Cytoplasmic side</orientation>
    </subcellularLocation>
</comment>
<feature type="region of interest" description="Disordered" evidence="7">
    <location>
        <begin position="194"/>
        <end position="213"/>
    </location>
</feature>
<keyword evidence="4" id="KW-0472">Membrane</keyword>
<dbReference type="EMBL" id="CAJGYM010000059">
    <property type="protein sequence ID" value="CAD6195725.1"/>
    <property type="molecule type" value="Genomic_DNA"/>
</dbReference>
<evidence type="ECO:0000313" key="9">
    <source>
        <dbReference type="Proteomes" id="UP000835052"/>
    </source>
</evidence>
<dbReference type="OrthoDB" id="10035640at2759"/>
<dbReference type="PANTHER" id="PTHR31634:SF2">
    <property type="entry name" value="BLOC-1-RELATED COMPLEX SUBUNIT 5"/>
    <property type="match status" value="1"/>
</dbReference>
<reference evidence="8" key="1">
    <citation type="submission" date="2020-10" db="EMBL/GenBank/DDBJ databases">
        <authorList>
            <person name="Kikuchi T."/>
        </authorList>
    </citation>
    <scope>NUCLEOTIDE SEQUENCE</scope>
    <source>
        <strain evidence="8">NKZ352</strain>
    </source>
</reference>
<evidence type="ECO:0000256" key="5">
    <source>
        <dbReference type="ARBA" id="ARBA00023228"/>
    </source>
</evidence>
<feature type="compositionally biased region" description="Low complexity" evidence="7">
    <location>
        <begin position="194"/>
        <end position="206"/>
    </location>
</feature>
<dbReference type="InterPro" id="IPR018780">
    <property type="entry name" value="TBORCS5"/>
</dbReference>
<accession>A0A8S1HK96</accession>
<evidence type="ECO:0000256" key="4">
    <source>
        <dbReference type="ARBA" id="ARBA00023136"/>
    </source>
</evidence>
<dbReference type="GO" id="GO:1903744">
    <property type="term" value="P:positive regulation of anterograde synaptic vesicle transport"/>
    <property type="evidence" value="ECO:0007669"/>
    <property type="project" value="TreeGrafter"/>
</dbReference>
<evidence type="ECO:0000313" key="8">
    <source>
        <dbReference type="EMBL" id="CAD6195725.1"/>
    </source>
</evidence>
<dbReference type="GO" id="GO:0030672">
    <property type="term" value="C:synaptic vesicle membrane"/>
    <property type="evidence" value="ECO:0007669"/>
    <property type="project" value="TreeGrafter"/>
</dbReference>
<keyword evidence="5" id="KW-0458">Lysosome</keyword>
<proteinExistence type="inferred from homology"/>
<organism evidence="8 9">
    <name type="scientific">Caenorhabditis auriculariae</name>
    <dbReference type="NCBI Taxonomy" id="2777116"/>
    <lineage>
        <taxon>Eukaryota</taxon>
        <taxon>Metazoa</taxon>
        <taxon>Ecdysozoa</taxon>
        <taxon>Nematoda</taxon>
        <taxon>Chromadorea</taxon>
        <taxon>Rhabditida</taxon>
        <taxon>Rhabditina</taxon>
        <taxon>Rhabditomorpha</taxon>
        <taxon>Rhabditoidea</taxon>
        <taxon>Rhabditidae</taxon>
        <taxon>Peloderinae</taxon>
        <taxon>Caenorhabditis</taxon>
    </lineage>
</organism>
<gene>
    <name evidence="8" type="ORF">CAUJ_LOCUS11644</name>
</gene>
<evidence type="ECO:0000256" key="2">
    <source>
        <dbReference type="ARBA" id="ARBA00010235"/>
    </source>
</evidence>
<evidence type="ECO:0000256" key="3">
    <source>
        <dbReference type="ARBA" id="ARBA00022300"/>
    </source>
</evidence>